<sequence length="243" mass="26535">MSARAGSASNTRSQPMANNHYEATGVLVLDRVTPVIRALFGGFQLDADYPGNGDAYIALVASNPPSWDDLREELVELAKPLGYTSSAQAIPAVGDVLQVLARHFGAEGNMALMSLIGREQFDDAADLHALFLLATCFDDGHHLREIRFEGCWRCDKPRLFEFGGEGQYLSREFDAHSASGHALQLGHLVREALSSGDFDQGATVIAREASRLLAGIHNAAHRRQLQRRVVWHLIEGLCADGEQ</sequence>
<reference evidence="1 2" key="1">
    <citation type="journal article" date="2002" name="Nature">
        <title>Comparison of the genomes of two Xanthomonas pathogens with differing host specificities.</title>
        <authorList>
            <person name="da Silva A.C."/>
            <person name="Ferro J.A."/>
            <person name="Reinach F.C."/>
            <person name="Farah C.S."/>
            <person name="Furlan L.R."/>
            <person name="Quaggio R.B."/>
            <person name="Monteiro-Vitorello C.B."/>
            <person name="Van Sluys M.A."/>
            <person name="Almeida N.F."/>
            <person name="Alves L.M."/>
            <person name="do Amaral A.M."/>
            <person name="Bertolini M.C."/>
            <person name="Camargo L.E."/>
            <person name="Camarotte G."/>
            <person name="Cannavan F."/>
            <person name="Cardozo J."/>
            <person name="Chambergo F."/>
            <person name="Ciapina L.P."/>
            <person name="Cicarelli R.M."/>
            <person name="Coutinho L.L."/>
            <person name="Cursino-Santos J.R."/>
            <person name="El-Dorry H."/>
            <person name="Faria J.B."/>
            <person name="Ferreira A.J."/>
            <person name="Ferreira R.C."/>
            <person name="Ferro M.I."/>
            <person name="Formighieri E.F."/>
            <person name="Franco M.C."/>
            <person name="Greggio C.C."/>
            <person name="Gruber A."/>
            <person name="Katsuyama A.M."/>
            <person name="Kishi L.T."/>
            <person name="Leite R.P."/>
            <person name="Lemos E.G."/>
            <person name="Lemos M.V."/>
            <person name="Locali E.C."/>
            <person name="Machado M.A."/>
            <person name="Madeira A.M."/>
            <person name="Martinez-Rossi N.M."/>
            <person name="Martins E.C."/>
            <person name="Meidanis J."/>
            <person name="Menck C.F."/>
            <person name="Miyaki C.Y."/>
            <person name="Moon D.H."/>
            <person name="Moreira L.M."/>
            <person name="Novo M.T."/>
            <person name="Okura V.K."/>
            <person name="Oliveira M.C."/>
            <person name="Oliveira V.R."/>
            <person name="Pereira H.A."/>
            <person name="Rossi A."/>
            <person name="Sena J.A."/>
            <person name="Silva C."/>
            <person name="de Souza R.F."/>
            <person name="Spinola L.A."/>
            <person name="Takita M.A."/>
            <person name="Tamura R.E."/>
            <person name="Teixeira E.C."/>
            <person name="Tezza R.I."/>
            <person name="Trindade dos Santos M."/>
            <person name="Truffi D."/>
            <person name="Tsai S.M."/>
            <person name="White F.F."/>
            <person name="Setubal J.C."/>
            <person name="Kitajima J.P."/>
        </authorList>
    </citation>
    <scope>NUCLEOTIDE SEQUENCE [LARGE SCALE GENOMIC DNA]</scope>
    <source>
        <strain evidence="1 2">306</strain>
    </source>
</reference>
<dbReference type="KEGG" id="xac:XAC2219"/>
<evidence type="ECO:0000313" key="1">
    <source>
        <dbReference type="EMBL" id="AAM37072.1"/>
    </source>
</evidence>
<dbReference type="EMBL" id="AE008923">
    <property type="protein sequence ID" value="AAM37072.1"/>
    <property type="molecule type" value="Genomic_DNA"/>
</dbReference>
<proteinExistence type="predicted"/>
<name>A0AAI8ET06_XANAC</name>
<dbReference type="AlphaFoldDB" id="A0AAI8ET06"/>
<protein>
    <submittedName>
        <fullName evidence="1">Uncharacterized protein</fullName>
    </submittedName>
</protein>
<organism evidence="1 2">
    <name type="scientific">Xanthomonas axonopodis pv. citri (strain 306)</name>
    <dbReference type="NCBI Taxonomy" id="190486"/>
    <lineage>
        <taxon>Bacteria</taxon>
        <taxon>Pseudomonadati</taxon>
        <taxon>Pseudomonadota</taxon>
        <taxon>Gammaproteobacteria</taxon>
        <taxon>Lysobacterales</taxon>
        <taxon>Lysobacteraceae</taxon>
        <taxon>Xanthomonas</taxon>
    </lineage>
</organism>
<dbReference type="Proteomes" id="UP000000576">
    <property type="component" value="Chromosome"/>
</dbReference>
<accession>A0AAI8ET06</accession>
<gene>
    <name evidence="1" type="ordered locus">XAC2219</name>
</gene>
<evidence type="ECO:0000313" key="2">
    <source>
        <dbReference type="Proteomes" id="UP000000576"/>
    </source>
</evidence>